<dbReference type="Gene3D" id="3.30.1360.60">
    <property type="entry name" value="Glucose permease domain IIB"/>
    <property type="match status" value="1"/>
</dbReference>
<gene>
    <name evidence="1" type="ORF">HZU75_07755</name>
</gene>
<organism evidence="1 2">
    <name type="scientific">Chitinibacter fontanus</name>
    <dbReference type="NCBI Taxonomy" id="1737446"/>
    <lineage>
        <taxon>Bacteria</taxon>
        <taxon>Pseudomonadati</taxon>
        <taxon>Pseudomonadota</taxon>
        <taxon>Betaproteobacteria</taxon>
        <taxon>Neisseriales</taxon>
        <taxon>Chitinibacteraceae</taxon>
        <taxon>Chitinibacter</taxon>
    </lineage>
</organism>
<protein>
    <recommendedName>
        <fullName evidence="3">PTS transporter subunit EIIB</fullName>
    </recommendedName>
</protein>
<accession>A0A7D5ZFB0</accession>
<dbReference type="GO" id="GO:0008982">
    <property type="term" value="F:protein-N(PI)-phosphohistidine-sugar phosphotransferase activity"/>
    <property type="evidence" value="ECO:0007669"/>
    <property type="project" value="InterPro"/>
</dbReference>
<evidence type="ECO:0000313" key="2">
    <source>
        <dbReference type="Proteomes" id="UP000510822"/>
    </source>
</evidence>
<dbReference type="RefSeq" id="WP_180308554.1">
    <property type="nucleotide sequence ID" value="NZ_CP058952.1"/>
</dbReference>
<dbReference type="KEGG" id="cfon:HZU75_07755"/>
<dbReference type="Proteomes" id="UP000510822">
    <property type="component" value="Chromosome"/>
</dbReference>
<dbReference type="SUPFAM" id="SSF55604">
    <property type="entry name" value="Glucose permease domain IIB"/>
    <property type="match status" value="1"/>
</dbReference>
<keyword evidence="2" id="KW-1185">Reference proteome</keyword>
<evidence type="ECO:0008006" key="3">
    <source>
        <dbReference type="Google" id="ProtNLM"/>
    </source>
</evidence>
<dbReference type="EMBL" id="CP058952">
    <property type="protein sequence ID" value="QLI81428.1"/>
    <property type="molecule type" value="Genomic_DNA"/>
</dbReference>
<dbReference type="InterPro" id="IPR036878">
    <property type="entry name" value="Glu_permease_IIB"/>
</dbReference>
<evidence type="ECO:0000313" key="1">
    <source>
        <dbReference type="EMBL" id="QLI81428.1"/>
    </source>
</evidence>
<name>A0A7D5ZFB0_9NEIS</name>
<dbReference type="GO" id="GO:0009401">
    <property type="term" value="P:phosphoenolpyruvate-dependent sugar phosphotransferase system"/>
    <property type="evidence" value="ECO:0007669"/>
    <property type="project" value="InterPro"/>
</dbReference>
<sequence length="120" mass="12463">MALVISFIVGLVLGVIGVQLTRKKPEAKQSVVSQPVVVAPVAPTVKALTKPASVLKDAWFVGLGGEHNVQQAEAIAATRVRVSLQDGTRLNESVLKKAGVLAVAPINAQVFHLIVGPQAA</sequence>
<dbReference type="AlphaFoldDB" id="A0A7D5ZFB0"/>
<reference evidence="1 2" key="1">
    <citation type="journal article" date="2016" name="Int. J. Syst. Evol. Microbiol.">
        <title>Chitinibacter fontanus sp. nov., isolated from a spring.</title>
        <authorList>
            <person name="Sheu S.Y."/>
            <person name="Li Y.S."/>
            <person name="Young C.C."/>
            <person name="Chen W.M."/>
        </authorList>
    </citation>
    <scope>NUCLEOTIDE SEQUENCE [LARGE SCALE GENOMIC DNA]</scope>
    <source>
        <strain evidence="1 2">STM-7</strain>
    </source>
</reference>
<proteinExistence type="predicted"/>